<dbReference type="SMART" id="SM00256">
    <property type="entry name" value="FBOX"/>
    <property type="match status" value="1"/>
</dbReference>
<dbReference type="Proteomes" id="UP001443914">
    <property type="component" value="Unassembled WGS sequence"/>
</dbReference>
<organism evidence="2 3">
    <name type="scientific">Saponaria officinalis</name>
    <name type="common">Common soapwort</name>
    <name type="synonym">Lychnis saponaria</name>
    <dbReference type="NCBI Taxonomy" id="3572"/>
    <lineage>
        <taxon>Eukaryota</taxon>
        <taxon>Viridiplantae</taxon>
        <taxon>Streptophyta</taxon>
        <taxon>Embryophyta</taxon>
        <taxon>Tracheophyta</taxon>
        <taxon>Spermatophyta</taxon>
        <taxon>Magnoliopsida</taxon>
        <taxon>eudicotyledons</taxon>
        <taxon>Gunneridae</taxon>
        <taxon>Pentapetalae</taxon>
        <taxon>Caryophyllales</taxon>
        <taxon>Caryophyllaceae</taxon>
        <taxon>Caryophylleae</taxon>
        <taxon>Saponaria</taxon>
    </lineage>
</organism>
<dbReference type="AlphaFoldDB" id="A0AAW1K911"/>
<dbReference type="Gene3D" id="1.20.1280.50">
    <property type="match status" value="1"/>
</dbReference>
<name>A0AAW1K911_SAPOF</name>
<dbReference type="Pfam" id="PF24758">
    <property type="entry name" value="LRR_At5g56370"/>
    <property type="match status" value="1"/>
</dbReference>
<comment type="caution">
    <text evidence="2">The sequence shown here is derived from an EMBL/GenBank/DDBJ whole genome shotgun (WGS) entry which is preliminary data.</text>
</comment>
<sequence length="439" mass="50353">MNHKGDRKQGEDRLSSLPDNILISILSRLPLRSAIVTECLSSQWRGLWTNITSINIKPGTTWKYSDEFLNALDEIRSRIVSPCIHSFSFEFIHGVQGKFKPPYFDSWVQQICDRNIRELKLTWRSECGGWSSERRQFPSFIFETQSLVSIELISSSEWDLPDDCEPIKLPNLKNLGINICPSTCEWVEKQIQLCPSLEQLSLACDNFFRTFSGVRIVCSNQNLRRLSINFDSSAISHNVVINAPKIEYLAIRAPKMSTFSFATKPIMLREAKINIFGTTTPLLSNELNHLMSKFYEDISNVGFLIFQINSQYNCCRCWSCVLNVLTLNVSDIGADGMSCRLPKLGQARKLRVLKTINIKCYLPNNYDSRLDRSFVALIKYLLNNAVDLEHFKVNLDAGQLSEYVIVKHNKSVELKLCRLLYWCPMISKRCGVEFVCLNK</sequence>
<dbReference type="InterPro" id="IPR001810">
    <property type="entry name" value="F-box_dom"/>
</dbReference>
<dbReference type="Pfam" id="PF00646">
    <property type="entry name" value="F-box"/>
    <property type="match status" value="1"/>
</dbReference>
<dbReference type="PANTHER" id="PTHR31900">
    <property type="entry name" value="F-BOX/RNI SUPERFAMILY PROTEIN-RELATED"/>
    <property type="match status" value="1"/>
</dbReference>
<dbReference type="SUPFAM" id="SSF81383">
    <property type="entry name" value="F-box domain"/>
    <property type="match status" value="1"/>
</dbReference>
<dbReference type="PANTHER" id="PTHR31900:SF31">
    <property type="entry name" value="F-BOX_LRR-REPEAT PROTEIN 13-LIKE"/>
    <property type="match status" value="1"/>
</dbReference>
<evidence type="ECO:0000313" key="2">
    <source>
        <dbReference type="EMBL" id="KAK9715965.1"/>
    </source>
</evidence>
<evidence type="ECO:0000313" key="3">
    <source>
        <dbReference type="Proteomes" id="UP001443914"/>
    </source>
</evidence>
<dbReference type="InterPro" id="IPR050232">
    <property type="entry name" value="FBL13/AtMIF1-like"/>
</dbReference>
<gene>
    <name evidence="2" type="ORF">RND81_06G202200</name>
</gene>
<evidence type="ECO:0000259" key="1">
    <source>
        <dbReference type="SMART" id="SM00256"/>
    </source>
</evidence>
<proteinExistence type="predicted"/>
<dbReference type="EMBL" id="JBDFQZ010000006">
    <property type="protein sequence ID" value="KAK9715965.1"/>
    <property type="molecule type" value="Genomic_DNA"/>
</dbReference>
<dbReference type="InterPro" id="IPR032675">
    <property type="entry name" value="LRR_dom_sf"/>
</dbReference>
<feature type="domain" description="F-box" evidence="1">
    <location>
        <begin position="17"/>
        <end position="57"/>
    </location>
</feature>
<reference evidence="2" key="1">
    <citation type="submission" date="2024-03" db="EMBL/GenBank/DDBJ databases">
        <title>WGS assembly of Saponaria officinalis var. Norfolk2.</title>
        <authorList>
            <person name="Jenkins J."/>
            <person name="Shu S."/>
            <person name="Grimwood J."/>
            <person name="Barry K."/>
            <person name="Goodstein D."/>
            <person name="Schmutz J."/>
            <person name="Leebens-Mack J."/>
            <person name="Osbourn A."/>
        </authorList>
    </citation>
    <scope>NUCLEOTIDE SEQUENCE [LARGE SCALE GENOMIC DNA]</scope>
    <source>
        <strain evidence="2">JIC</strain>
    </source>
</reference>
<dbReference type="Gene3D" id="3.80.10.10">
    <property type="entry name" value="Ribonuclease Inhibitor"/>
    <property type="match status" value="1"/>
</dbReference>
<keyword evidence="3" id="KW-1185">Reference proteome</keyword>
<dbReference type="SUPFAM" id="SSF52058">
    <property type="entry name" value="L domain-like"/>
    <property type="match status" value="1"/>
</dbReference>
<accession>A0AAW1K911</accession>
<protein>
    <recommendedName>
        <fullName evidence="1">F-box domain-containing protein</fullName>
    </recommendedName>
</protein>
<dbReference type="InterPro" id="IPR036047">
    <property type="entry name" value="F-box-like_dom_sf"/>
</dbReference>
<dbReference type="InterPro" id="IPR055411">
    <property type="entry name" value="LRR_FXL15/At3g58940/PEG3-like"/>
</dbReference>